<feature type="transmembrane region" description="Helical" evidence="6">
    <location>
        <begin position="63"/>
        <end position="87"/>
    </location>
</feature>
<comment type="similarity">
    <text evidence="2">Belongs to the autoinducer-2 exporter (AI-2E) (TC 2.A.86) family.</text>
</comment>
<dbReference type="InterPro" id="IPR003018">
    <property type="entry name" value="GAF"/>
</dbReference>
<dbReference type="GO" id="GO:0016020">
    <property type="term" value="C:membrane"/>
    <property type="evidence" value="ECO:0007669"/>
    <property type="project" value="UniProtKB-SubCell"/>
</dbReference>
<dbReference type="PANTHER" id="PTHR43102:SF2">
    <property type="entry name" value="GAF DOMAIN-CONTAINING PROTEIN"/>
    <property type="match status" value="1"/>
</dbReference>
<proteinExistence type="inferred from homology"/>
<evidence type="ECO:0000256" key="2">
    <source>
        <dbReference type="ARBA" id="ARBA00009773"/>
    </source>
</evidence>
<sequence>MQPKMDSVPLRGFVTLATVTLVVAILRLAKDVMIPVAMAILLAFLLTPVVVRLTRWGLPKTAAIIATVTLAFAVLGGVGWLVGAQLLDLARQLPNYEQNIHHKIAAMKAPHAPEAISRASGVVENVRKQLQAPSEHVPTDAATAPAEPGPVPVVMKSDGSAVEVAREILAPVLGPLGTAGIVIVFVIAMLFQREDLRDRFLNVVSSGQMNMATQALDDAAQRVSRYLGMQLIVNATYGVPIGLGLFFIGIPNALLWGLLATLLRFIPFLGPWIAAIFPVVLAFAVDPGWMKLIYVVGLFVVMELISNNVVEVVLYGASTGISNVALLVAAVFWTWLWGPAGLFLSTPMTVCLMVIGKYVPGLKFLSVLLGSDPVLAPPVRFYQRMLAMDADEMESIALTYIEERSLLEFYDDILLPALQLAEQDRHHGALAEVRQTFIFEECRELIAELERNPEAEPNTPLAADARGLFAVPARDDADEIVALMLRHLLLQRGIEMDVASITTKPEENIQRIEQEPTRLVFVSSLPPGGFSAAQHVIRRFLRARIRPPIVLGLWSRDAAVGPLKQRLRSSRVEDLVTSLGEAVAVLEKRLAGRTADSTSASVPDAALAPLDLARAAADDVIALVTRDLADAFDVPVSLVSFLKADAEFWAGISGISEENADAPQEPGIESALNDFITVTDDLVVIDDTSADKRVAAHPAVTARGVRFYAGVPLRTEAGHVVGTLCLVDTKPREITAAQKALLRARAAELVAAVQSRKPPAPA</sequence>
<feature type="transmembrane region" description="Helical" evidence="6">
    <location>
        <begin position="335"/>
        <end position="355"/>
    </location>
</feature>
<organism evidence="8 9">
    <name type="scientific">Horticoccus luteus</name>
    <dbReference type="NCBI Taxonomy" id="2862869"/>
    <lineage>
        <taxon>Bacteria</taxon>
        <taxon>Pseudomonadati</taxon>
        <taxon>Verrucomicrobiota</taxon>
        <taxon>Opitutia</taxon>
        <taxon>Opitutales</taxon>
        <taxon>Opitutaceae</taxon>
        <taxon>Horticoccus</taxon>
    </lineage>
</organism>
<dbReference type="SUPFAM" id="SSF55781">
    <property type="entry name" value="GAF domain-like"/>
    <property type="match status" value="1"/>
</dbReference>
<evidence type="ECO:0000313" key="8">
    <source>
        <dbReference type="EMBL" id="QYM79916.1"/>
    </source>
</evidence>
<evidence type="ECO:0000256" key="5">
    <source>
        <dbReference type="ARBA" id="ARBA00023136"/>
    </source>
</evidence>
<dbReference type="EMBL" id="CP080507">
    <property type="protein sequence ID" value="QYM79916.1"/>
    <property type="molecule type" value="Genomic_DNA"/>
</dbReference>
<keyword evidence="5 6" id="KW-0472">Membrane</keyword>
<evidence type="ECO:0000256" key="6">
    <source>
        <dbReference type="SAM" id="Phobius"/>
    </source>
</evidence>
<keyword evidence="9" id="KW-1185">Reference proteome</keyword>
<feature type="transmembrane region" description="Helical" evidence="6">
    <location>
        <begin position="7"/>
        <end position="26"/>
    </location>
</feature>
<feature type="transmembrane region" description="Helical" evidence="6">
    <location>
        <begin position="168"/>
        <end position="191"/>
    </location>
</feature>
<dbReference type="Pfam" id="PF01590">
    <property type="entry name" value="GAF"/>
    <property type="match status" value="1"/>
</dbReference>
<evidence type="ECO:0000256" key="3">
    <source>
        <dbReference type="ARBA" id="ARBA00022692"/>
    </source>
</evidence>
<feature type="transmembrane region" description="Helical" evidence="6">
    <location>
        <begin position="32"/>
        <end position="51"/>
    </location>
</feature>
<accession>A0A8F9XM59</accession>
<name>A0A8F9XM59_9BACT</name>
<protein>
    <submittedName>
        <fullName evidence="8">AI-2E family transporter</fullName>
    </submittedName>
</protein>
<dbReference type="AlphaFoldDB" id="A0A8F9XM59"/>
<keyword evidence="4 6" id="KW-1133">Transmembrane helix</keyword>
<dbReference type="PANTHER" id="PTHR43102">
    <property type="entry name" value="SLR1143 PROTEIN"/>
    <property type="match status" value="1"/>
</dbReference>
<evidence type="ECO:0000313" key="9">
    <source>
        <dbReference type="Proteomes" id="UP000825051"/>
    </source>
</evidence>
<dbReference type="InterPro" id="IPR029016">
    <property type="entry name" value="GAF-like_dom_sf"/>
</dbReference>
<evidence type="ECO:0000256" key="4">
    <source>
        <dbReference type="ARBA" id="ARBA00022989"/>
    </source>
</evidence>
<dbReference type="Proteomes" id="UP000825051">
    <property type="component" value="Chromosome"/>
</dbReference>
<dbReference type="KEGG" id="ole:K0B96_04670"/>
<feature type="transmembrane region" description="Helical" evidence="6">
    <location>
        <begin position="231"/>
        <end position="259"/>
    </location>
</feature>
<comment type="subcellular location">
    <subcellularLocation>
        <location evidence="1">Membrane</location>
        <topology evidence="1">Multi-pass membrane protein</topology>
    </subcellularLocation>
</comment>
<dbReference type="Pfam" id="PF01594">
    <property type="entry name" value="AI-2E_transport"/>
    <property type="match status" value="1"/>
</dbReference>
<evidence type="ECO:0000256" key="1">
    <source>
        <dbReference type="ARBA" id="ARBA00004141"/>
    </source>
</evidence>
<gene>
    <name evidence="8" type="ORF">K0B96_04670</name>
</gene>
<keyword evidence="3 6" id="KW-0812">Transmembrane</keyword>
<feature type="transmembrane region" description="Helical" evidence="6">
    <location>
        <begin position="292"/>
        <end position="315"/>
    </location>
</feature>
<feature type="transmembrane region" description="Helical" evidence="6">
    <location>
        <begin position="265"/>
        <end position="285"/>
    </location>
</feature>
<dbReference type="Gene3D" id="3.30.450.40">
    <property type="match status" value="1"/>
</dbReference>
<evidence type="ECO:0000259" key="7">
    <source>
        <dbReference type="Pfam" id="PF01590"/>
    </source>
</evidence>
<dbReference type="InterPro" id="IPR002549">
    <property type="entry name" value="AI-2E-like"/>
</dbReference>
<feature type="domain" description="GAF" evidence="7">
    <location>
        <begin position="618"/>
        <end position="751"/>
    </location>
</feature>
<dbReference type="RefSeq" id="WP_220164368.1">
    <property type="nucleotide sequence ID" value="NZ_CP080507.1"/>
</dbReference>
<reference evidence="8" key="1">
    <citation type="submission" date="2021-08" db="EMBL/GenBank/DDBJ databases">
        <title>Genome of a novel bacterium of the phylum Verrucomicrobia, Oleiharenicola sp. KSB-15.</title>
        <authorList>
            <person name="Chung J.-H."/>
            <person name="Ahn J.-H."/>
            <person name="Yoon Y."/>
            <person name="Kim D.-Y."/>
            <person name="An S.-H."/>
            <person name="Park I."/>
            <person name="Yeon J."/>
        </authorList>
    </citation>
    <scope>NUCLEOTIDE SEQUENCE</scope>
    <source>
        <strain evidence="8">KSB-15</strain>
    </source>
</reference>